<keyword evidence="1" id="KW-1133">Transmembrane helix</keyword>
<keyword evidence="1" id="KW-0812">Transmembrane</keyword>
<evidence type="ECO:0000313" key="2">
    <source>
        <dbReference type="EMBL" id="MCI56564.1"/>
    </source>
</evidence>
<reference evidence="2 3" key="1">
    <citation type="journal article" date="2018" name="Front. Plant Sci.">
        <title>Red Clover (Trifolium pratense) and Zigzag Clover (T. medium) - A Picture of Genomic Similarities and Differences.</title>
        <authorList>
            <person name="Dluhosova J."/>
            <person name="Istvanek J."/>
            <person name="Nedelnik J."/>
            <person name="Repkova J."/>
        </authorList>
    </citation>
    <scope>NUCLEOTIDE SEQUENCE [LARGE SCALE GENOMIC DNA]</scope>
    <source>
        <strain evidence="3">cv. 10/8</strain>
        <tissue evidence="2">Leaf</tissue>
    </source>
</reference>
<accession>A0A392T7T1</accession>
<proteinExistence type="predicted"/>
<keyword evidence="1" id="KW-0472">Membrane</keyword>
<name>A0A392T7T1_9FABA</name>
<feature type="non-terminal residue" evidence="2">
    <location>
        <position position="1"/>
    </location>
</feature>
<dbReference type="AlphaFoldDB" id="A0A392T7T1"/>
<protein>
    <submittedName>
        <fullName evidence="2">Uncharacterized protein</fullName>
    </submittedName>
</protein>
<organism evidence="2 3">
    <name type="scientific">Trifolium medium</name>
    <dbReference type="NCBI Taxonomy" id="97028"/>
    <lineage>
        <taxon>Eukaryota</taxon>
        <taxon>Viridiplantae</taxon>
        <taxon>Streptophyta</taxon>
        <taxon>Embryophyta</taxon>
        <taxon>Tracheophyta</taxon>
        <taxon>Spermatophyta</taxon>
        <taxon>Magnoliopsida</taxon>
        <taxon>eudicotyledons</taxon>
        <taxon>Gunneridae</taxon>
        <taxon>Pentapetalae</taxon>
        <taxon>rosids</taxon>
        <taxon>fabids</taxon>
        <taxon>Fabales</taxon>
        <taxon>Fabaceae</taxon>
        <taxon>Papilionoideae</taxon>
        <taxon>50 kb inversion clade</taxon>
        <taxon>NPAAA clade</taxon>
        <taxon>Hologalegina</taxon>
        <taxon>IRL clade</taxon>
        <taxon>Trifolieae</taxon>
        <taxon>Trifolium</taxon>
    </lineage>
</organism>
<keyword evidence="3" id="KW-1185">Reference proteome</keyword>
<sequence>PDNNEEELVDRPPANFDRPPTNFAGIWLIFAILLLLTAYFWYQMELVIAARYRAARSHSDG</sequence>
<evidence type="ECO:0000313" key="3">
    <source>
        <dbReference type="Proteomes" id="UP000265520"/>
    </source>
</evidence>
<feature type="transmembrane region" description="Helical" evidence="1">
    <location>
        <begin position="23"/>
        <end position="42"/>
    </location>
</feature>
<evidence type="ECO:0000256" key="1">
    <source>
        <dbReference type="SAM" id="Phobius"/>
    </source>
</evidence>
<dbReference type="Proteomes" id="UP000265520">
    <property type="component" value="Unassembled WGS sequence"/>
</dbReference>
<comment type="caution">
    <text evidence="2">The sequence shown here is derived from an EMBL/GenBank/DDBJ whole genome shotgun (WGS) entry which is preliminary data.</text>
</comment>
<dbReference type="EMBL" id="LXQA010514253">
    <property type="protein sequence ID" value="MCI56564.1"/>
    <property type="molecule type" value="Genomic_DNA"/>
</dbReference>